<feature type="transmembrane region" description="Helical" evidence="1">
    <location>
        <begin position="46"/>
        <end position="65"/>
    </location>
</feature>
<evidence type="ECO:0000313" key="3">
    <source>
        <dbReference type="Proteomes" id="UP001139319"/>
    </source>
</evidence>
<dbReference type="AlphaFoldDB" id="A0A9X2I3J4"/>
<sequence>MTQHDKLDHWLEDALTDETYLDDDGFTERVMARLPDPAVNPHRVRLLSWAAGLSAATVAAAVFPWSKAAPALTALSVDALLSGAVILGGAFTLAALSAGLYTLNRA</sequence>
<keyword evidence="1" id="KW-0472">Membrane</keyword>
<accession>A0A9X2I3J4</accession>
<evidence type="ECO:0000256" key="1">
    <source>
        <dbReference type="SAM" id="Phobius"/>
    </source>
</evidence>
<keyword evidence="1" id="KW-0812">Transmembrane</keyword>
<reference evidence="2" key="1">
    <citation type="submission" date="2022-05" db="EMBL/GenBank/DDBJ databases">
        <authorList>
            <person name="Sun H.-N."/>
        </authorList>
    </citation>
    <scope>NUCLEOTIDE SEQUENCE</scope>
    <source>
        <strain evidence="2">HB14</strain>
    </source>
</reference>
<gene>
    <name evidence="2" type="ORF">M6D89_10295</name>
</gene>
<keyword evidence="1" id="KW-1133">Transmembrane helix</keyword>
<name>A0A9X2I3J4_9GAMM</name>
<proteinExistence type="predicted"/>
<protein>
    <submittedName>
        <fullName evidence="2">DUF5056 domain-containing protein</fullName>
    </submittedName>
</protein>
<evidence type="ECO:0000313" key="2">
    <source>
        <dbReference type="EMBL" id="MCP8899690.1"/>
    </source>
</evidence>
<dbReference type="Proteomes" id="UP001139319">
    <property type="component" value="Unassembled WGS sequence"/>
</dbReference>
<comment type="caution">
    <text evidence="2">The sequence shown here is derived from an EMBL/GenBank/DDBJ whole genome shotgun (WGS) entry which is preliminary data.</text>
</comment>
<dbReference type="RefSeq" id="WP_253967977.1">
    <property type="nucleotide sequence ID" value="NZ_JAMFTH010000002.1"/>
</dbReference>
<keyword evidence="3" id="KW-1185">Reference proteome</keyword>
<feature type="transmembrane region" description="Helical" evidence="1">
    <location>
        <begin position="80"/>
        <end position="103"/>
    </location>
</feature>
<dbReference type="EMBL" id="JAMFTH010000002">
    <property type="protein sequence ID" value="MCP8899690.1"/>
    <property type="molecule type" value="Genomic_DNA"/>
</dbReference>
<reference evidence="2" key="2">
    <citation type="submission" date="2023-01" db="EMBL/GenBank/DDBJ databases">
        <title>Gilvimarinus xylanilyticus HB14 isolated from Caulerpa lentillifera aquaculture base in Hainan, China.</title>
        <authorList>
            <person name="Zhang Y.-J."/>
        </authorList>
    </citation>
    <scope>NUCLEOTIDE SEQUENCE</scope>
    <source>
        <strain evidence="2">HB14</strain>
    </source>
</reference>
<organism evidence="2 3">
    <name type="scientific">Gilvimarinus xylanilyticus</name>
    <dbReference type="NCBI Taxonomy" id="2944139"/>
    <lineage>
        <taxon>Bacteria</taxon>
        <taxon>Pseudomonadati</taxon>
        <taxon>Pseudomonadota</taxon>
        <taxon>Gammaproteobacteria</taxon>
        <taxon>Cellvibrionales</taxon>
        <taxon>Cellvibrionaceae</taxon>
        <taxon>Gilvimarinus</taxon>
    </lineage>
</organism>